<dbReference type="GO" id="GO:0009507">
    <property type="term" value="C:chloroplast"/>
    <property type="evidence" value="ECO:0007669"/>
    <property type="project" value="TreeGrafter"/>
</dbReference>
<name>A0A0V0HJS2_SOLCH</name>
<dbReference type="GO" id="GO:0008987">
    <property type="term" value="F:quinolinate synthetase A activity"/>
    <property type="evidence" value="ECO:0007669"/>
    <property type="project" value="InterPro"/>
</dbReference>
<dbReference type="PANTHER" id="PTHR30573:SF0">
    <property type="entry name" value="QUINOLINATE SYNTHASE, CHLOROPLASTIC"/>
    <property type="match status" value="1"/>
</dbReference>
<accession>A0A0V0HJS2</accession>
<dbReference type="AlphaFoldDB" id="A0A0V0HJS2"/>
<dbReference type="GO" id="GO:0051539">
    <property type="term" value="F:4 iron, 4 sulfur cluster binding"/>
    <property type="evidence" value="ECO:0007669"/>
    <property type="project" value="InterPro"/>
</dbReference>
<evidence type="ECO:0000313" key="1">
    <source>
        <dbReference type="EMBL" id="JAP20684.1"/>
    </source>
</evidence>
<dbReference type="PANTHER" id="PTHR30573">
    <property type="entry name" value="QUINOLINATE SYNTHETASE A"/>
    <property type="match status" value="1"/>
</dbReference>
<protein>
    <submittedName>
        <fullName evidence="1">Putative ovule protein</fullName>
    </submittedName>
</protein>
<reference evidence="1" key="1">
    <citation type="submission" date="2015-12" db="EMBL/GenBank/DDBJ databases">
        <title>Gene expression during late stages of embryo sac development: a critical building block for successful pollen-pistil interactions.</title>
        <authorList>
            <person name="Liu Y."/>
            <person name="Joly V."/>
            <person name="Sabar M."/>
            <person name="Matton D.P."/>
        </authorList>
    </citation>
    <scope>NUCLEOTIDE SEQUENCE</scope>
</reference>
<dbReference type="InterPro" id="IPR003473">
    <property type="entry name" value="NadA"/>
</dbReference>
<organism evidence="1">
    <name type="scientific">Solanum chacoense</name>
    <name type="common">Chaco potato</name>
    <dbReference type="NCBI Taxonomy" id="4108"/>
    <lineage>
        <taxon>Eukaryota</taxon>
        <taxon>Viridiplantae</taxon>
        <taxon>Streptophyta</taxon>
        <taxon>Embryophyta</taxon>
        <taxon>Tracheophyta</taxon>
        <taxon>Spermatophyta</taxon>
        <taxon>Magnoliopsida</taxon>
        <taxon>eudicotyledons</taxon>
        <taxon>Gunneridae</taxon>
        <taxon>Pentapetalae</taxon>
        <taxon>asterids</taxon>
        <taxon>lamiids</taxon>
        <taxon>Solanales</taxon>
        <taxon>Solanaceae</taxon>
        <taxon>Solanoideae</taxon>
        <taxon>Solaneae</taxon>
        <taxon>Solanum</taxon>
    </lineage>
</organism>
<dbReference type="GO" id="GO:0034628">
    <property type="term" value="P:'de novo' NAD+ biosynthetic process from L-aspartate"/>
    <property type="evidence" value="ECO:0007669"/>
    <property type="project" value="TreeGrafter"/>
</dbReference>
<dbReference type="EMBL" id="GEDG01018558">
    <property type="protein sequence ID" value="JAP20684.1"/>
    <property type="molecule type" value="Transcribed_RNA"/>
</dbReference>
<proteinExistence type="predicted"/>
<sequence>MITSIVATVRKLLCSADPSSGGAKVSVEIVFPVSSESVTRTSTSSSLDQTFGEMRDSLKVNVIPGVASGEGCSLHGGCASCPYMKMNSLSSLLRVCHSLPHNKAELSAYEAGRFSLLTPKGKQIADIGCEPILHMRHFQATKRLPEQLINQILQPCDIGQSSSHN</sequence>